<name>A0A5C8CEW0_9SPIR</name>
<gene>
    <name evidence="1" type="ORF">EPJ80_07170</name>
</gene>
<dbReference type="Proteomes" id="UP000325116">
    <property type="component" value="Unassembled WGS sequence"/>
</dbReference>
<reference evidence="1 2" key="1">
    <citation type="journal article" date="1992" name="Lakartidningen">
        <title>[Penicillin V and not amoxicillin is the first choice preparation in acute otitis].</title>
        <authorList>
            <person name="Kamme C."/>
            <person name="Lundgren K."/>
            <person name="Prellner K."/>
        </authorList>
    </citation>
    <scope>NUCLEOTIDE SEQUENCE [LARGE SCALE GENOMIC DNA]</scope>
    <source>
        <strain evidence="1 2">W1</strain>
    </source>
</reference>
<evidence type="ECO:0000313" key="1">
    <source>
        <dbReference type="EMBL" id="TXJ11498.1"/>
    </source>
</evidence>
<accession>A0A5C8CEW0</accession>
<dbReference type="RefSeq" id="WP_147758458.1">
    <property type="nucleotide sequence ID" value="NZ_SAXT01000005.1"/>
</dbReference>
<organism evidence="1 2">
    <name type="scientific">Brachyspira aalborgi</name>
    <dbReference type="NCBI Taxonomy" id="29522"/>
    <lineage>
        <taxon>Bacteria</taxon>
        <taxon>Pseudomonadati</taxon>
        <taxon>Spirochaetota</taxon>
        <taxon>Spirochaetia</taxon>
        <taxon>Brachyspirales</taxon>
        <taxon>Brachyspiraceae</taxon>
        <taxon>Brachyspira</taxon>
    </lineage>
</organism>
<dbReference type="EMBL" id="SAXT01000005">
    <property type="protein sequence ID" value="TXJ11498.1"/>
    <property type="molecule type" value="Genomic_DNA"/>
</dbReference>
<dbReference type="AlphaFoldDB" id="A0A5C8CEW0"/>
<protein>
    <submittedName>
        <fullName evidence="1">Uncharacterized protein</fullName>
    </submittedName>
</protein>
<evidence type="ECO:0000313" key="2">
    <source>
        <dbReference type="Proteomes" id="UP000325116"/>
    </source>
</evidence>
<comment type="caution">
    <text evidence="1">The sequence shown here is derived from an EMBL/GenBank/DDBJ whole genome shotgun (WGS) entry which is preliminary data.</text>
</comment>
<proteinExistence type="predicted"/>
<sequence>MFNYFQKSKRRRNILNKIKSNRIIINKFQSPLGIVPSKYAKPKEGFYFESKDKELYSYRISVSANKIPYLFLKLTKLFPSYATMVIERISEDINRDFDIMMSDPDISMYEIKNIFKRYKELWVECGFVGFGIIDERTEFEVFINLDKEVIINTPYKNVNNINFILDYFNLLNEYPSFISDYEHWHYPLSSVVSYEAVSEIDEYVFDYYDIINNLKHLYGFSTINFNERTIRKQPKWWNVTVKCLGKCKKISSISTYYIVANTIEEMETLIYEKMKTMNIENYYIYDFYNVEPKDYNSNCLHLIDIKNNDFEKAPFGIWAESDIFIYKTKNITSYFINKNYSIAF</sequence>